<proteinExistence type="predicted"/>
<evidence type="ECO:0000313" key="1">
    <source>
        <dbReference type="EMBL" id="OXB09225.1"/>
    </source>
</evidence>
<dbReference type="Proteomes" id="UP000198381">
    <property type="component" value="Unassembled WGS sequence"/>
</dbReference>
<name>A0ABX4CXA4_9FLAO</name>
<gene>
    <name evidence="1" type="ORF">B0A81_06500</name>
</gene>
<accession>A0ABX4CXA4</accession>
<sequence>MKNLDLVHIHPVFCIKRKKLENLDFQAFTFLSDLHDTEFNPLVRRFESFEYNINVIISRWELLLKPSV</sequence>
<reference evidence="1 2" key="1">
    <citation type="submission" date="2016-11" db="EMBL/GenBank/DDBJ databases">
        <title>Whole genomes of Flavobacteriaceae.</title>
        <authorList>
            <person name="Stine C."/>
            <person name="Li C."/>
            <person name="Tadesse D."/>
        </authorList>
    </citation>
    <scope>NUCLEOTIDE SEQUENCE [LARGE SCALE GENOMIC DNA]</scope>
    <source>
        <strain evidence="1 2">CCUG 60112</strain>
    </source>
</reference>
<protein>
    <submittedName>
        <fullName evidence="1">Uncharacterized protein</fullName>
    </submittedName>
</protein>
<organism evidence="1 2">
    <name type="scientific">Flavobacterium plurextorum</name>
    <dbReference type="NCBI Taxonomy" id="1114867"/>
    <lineage>
        <taxon>Bacteria</taxon>
        <taxon>Pseudomonadati</taxon>
        <taxon>Bacteroidota</taxon>
        <taxon>Flavobacteriia</taxon>
        <taxon>Flavobacteriales</taxon>
        <taxon>Flavobacteriaceae</taxon>
        <taxon>Flavobacterium</taxon>
    </lineage>
</organism>
<dbReference type="EMBL" id="MUHD01000013">
    <property type="protein sequence ID" value="OXB09225.1"/>
    <property type="molecule type" value="Genomic_DNA"/>
</dbReference>
<evidence type="ECO:0000313" key="2">
    <source>
        <dbReference type="Proteomes" id="UP000198381"/>
    </source>
</evidence>
<keyword evidence="2" id="KW-1185">Reference proteome</keyword>
<comment type="caution">
    <text evidence="1">The sequence shown here is derived from an EMBL/GenBank/DDBJ whole genome shotgun (WGS) entry which is preliminary data.</text>
</comment>